<dbReference type="EMBL" id="ML979135">
    <property type="protein sequence ID" value="KAF1915923.1"/>
    <property type="molecule type" value="Genomic_DNA"/>
</dbReference>
<feature type="transmembrane region" description="Helical" evidence="1">
    <location>
        <begin position="21"/>
        <end position="43"/>
    </location>
</feature>
<keyword evidence="1" id="KW-1133">Transmembrane helix</keyword>
<evidence type="ECO:0000256" key="1">
    <source>
        <dbReference type="SAM" id="Phobius"/>
    </source>
</evidence>
<sequence>MRLYINTPSHFSHLSSHVQRATCTAVVSSLVSFFFLHIVSLFHNPLPRDPHRPSPLLLSSTKSSHGPALHLFSSFAAIRVSLKLGSEADIR</sequence>
<reference evidence="2" key="1">
    <citation type="journal article" date="2020" name="Stud. Mycol.">
        <title>101 Dothideomycetes genomes: a test case for predicting lifestyles and emergence of pathogens.</title>
        <authorList>
            <person name="Haridas S."/>
            <person name="Albert R."/>
            <person name="Binder M."/>
            <person name="Bloem J."/>
            <person name="Labutti K."/>
            <person name="Salamov A."/>
            <person name="Andreopoulos B."/>
            <person name="Baker S."/>
            <person name="Barry K."/>
            <person name="Bills G."/>
            <person name="Bluhm B."/>
            <person name="Cannon C."/>
            <person name="Castanera R."/>
            <person name="Culley D."/>
            <person name="Daum C."/>
            <person name="Ezra D."/>
            <person name="Gonzalez J."/>
            <person name="Henrissat B."/>
            <person name="Kuo A."/>
            <person name="Liang C."/>
            <person name="Lipzen A."/>
            <person name="Lutzoni F."/>
            <person name="Magnuson J."/>
            <person name="Mondo S."/>
            <person name="Nolan M."/>
            <person name="Ohm R."/>
            <person name="Pangilinan J."/>
            <person name="Park H.-J."/>
            <person name="Ramirez L."/>
            <person name="Alfaro M."/>
            <person name="Sun H."/>
            <person name="Tritt A."/>
            <person name="Yoshinaga Y."/>
            <person name="Zwiers L.-H."/>
            <person name="Turgeon B."/>
            <person name="Goodwin S."/>
            <person name="Spatafora J."/>
            <person name="Crous P."/>
            <person name="Grigoriev I."/>
        </authorList>
    </citation>
    <scope>NUCLEOTIDE SEQUENCE</scope>
    <source>
        <strain evidence="2">HMLAC05119</strain>
    </source>
</reference>
<dbReference type="AlphaFoldDB" id="A0A6A5QKE1"/>
<keyword evidence="1" id="KW-0472">Membrane</keyword>
<organism evidence="2 3">
    <name type="scientific">Ampelomyces quisqualis</name>
    <name type="common">Powdery mildew agent</name>
    <dbReference type="NCBI Taxonomy" id="50730"/>
    <lineage>
        <taxon>Eukaryota</taxon>
        <taxon>Fungi</taxon>
        <taxon>Dikarya</taxon>
        <taxon>Ascomycota</taxon>
        <taxon>Pezizomycotina</taxon>
        <taxon>Dothideomycetes</taxon>
        <taxon>Pleosporomycetidae</taxon>
        <taxon>Pleosporales</taxon>
        <taxon>Pleosporineae</taxon>
        <taxon>Phaeosphaeriaceae</taxon>
        <taxon>Ampelomyces</taxon>
    </lineage>
</organism>
<evidence type="ECO:0000313" key="2">
    <source>
        <dbReference type="EMBL" id="KAF1915923.1"/>
    </source>
</evidence>
<keyword evidence="1" id="KW-0812">Transmembrane</keyword>
<gene>
    <name evidence="2" type="ORF">BDU57DRAFT_515725</name>
</gene>
<proteinExistence type="predicted"/>
<dbReference type="Proteomes" id="UP000800096">
    <property type="component" value="Unassembled WGS sequence"/>
</dbReference>
<evidence type="ECO:0000313" key="3">
    <source>
        <dbReference type="Proteomes" id="UP000800096"/>
    </source>
</evidence>
<keyword evidence="3" id="KW-1185">Reference proteome</keyword>
<accession>A0A6A5QKE1</accession>
<protein>
    <submittedName>
        <fullName evidence="2">Uncharacterized protein</fullName>
    </submittedName>
</protein>
<name>A0A6A5QKE1_AMPQU</name>